<organism evidence="1 2">
    <name type="scientific">Candidatus Roizmanbacteria bacterium GW2011_GWA1_41_13</name>
    <dbReference type="NCBI Taxonomy" id="1618474"/>
    <lineage>
        <taxon>Bacteria</taxon>
        <taxon>Candidatus Roizmaniibacteriota</taxon>
    </lineage>
</organism>
<evidence type="ECO:0000313" key="1">
    <source>
        <dbReference type="EMBL" id="KKR93652.1"/>
    </source>
</evidence>
<reference evidence="1 2" key="1">
    <citation type="journal article" date="2015" name="Nature">
        <title>rRNA introns, odd ribosomes, and small enigmatic genomes across a large radiation of phyla.</title>
        <authorList>
            <person name="Brown C.T."/>
            <person name="Hug L.A."/>
            <person name="Thomas B.C."/>
            <person name="Sharon I."/>
            <person name="Castelle C.J."/>
            <person name="Singh A."/>
            <person name="Wilkins M.J."/>
            <person name="Williams K.H."/>
            <person name="Banfield J.F."/>
        </authorList>
    </citation>
    <scope>NUCLEOTIDE SEQUENCE [LARGE SCALE GENOMIC DNA]</scope>
</reference>
<dbReference type="Proteomes" id="UP000034961">
    <property type="component" value="Unassembled WGS sequence"/>
</dbReference>
<sequence>MKMTKVSIETNYKFNIVATKDAVRNAFDNAGLILALRETTGVIRTLCDELVQARQEYKNYVAKTENILSSIKEYRKQDDDERKKIAKDVVEYWFDKVSRPMHPLKNKTVVYFSVDSELYCEPKTPENCYRFEANSGRSKLIQKSIESAVYEMKKIIHEKLNISDFIDGYQDSGYRISPSIILKKD</sequence>
<protein>
    <submittedName>
        <fullName evidence="1">Uncharacterized protein</fullName>
    </submittedName>
</protein>
<accession>A0A0G0Y0B3</accession>
<proteinExistence type="predicted"/>
<evidence type="ECO:0000313" key="2">
    <source>
        <dbReference type="Proteomes" id="UP000034961"/>
    </source>
</evidence>
<dbReference type="EMBL" id="LCAN01000019">
    <property type="protein sequence ID" value="KKR93652.1"/>
    <property type="molecule type" value="Genomic_DNA"/>
</dbReference>
<comment type="caution">
    <text evidence="1">The sequence shown here is derived from an EMBL/GenBank/DDBJ whole genome shotgun (WGS) entry which is preliminary data.</text>
</comment>
<name>A0A0G0Y0B3_9BACT</name>
<gene>
    <name evidence="1" type="ORF">UU41_C0019G0009</name>
</gene>
<dbReference type="AlphaFoldDB" id="A0A0G0Y0B3"/>